<dbReference type="Pfam" id="PF01557">
    <property type="entry name" value="FAA_hydrolase"/>
    <property type="match status" value="1"/>
</dbReference>
<feature type="domain" description="Fumarylacetoacetase-like C-terminal" evidence="2">
    <location>
        <begin position="86"/>
        <end position="258"/>
    </location>
</feature>
<dbReference type="PANTHER" id="PTHR30143">
    <property type="entry name" value="ACID HYDRATASE"/>
    <property type="match status" value="1"/>
</dbReference>
<comment type="caution">
    <text evidence="3">The sequence shown here is derived from an EMBL/GenBank/DDBJ whole genome shotgun (WGS) entry which is preliminary data.</text>
</comment>
<reference evidence="3 4" key="1">
    <citation type="submission" date="2019-03" db="EMBL/GenBank/DDBJ databases">
        <title>Paracraurococcus aquatilis NE82 genome sequence.</title>
        <authorList>
            <person name="Zhao Y."/>
            <person name="Du Z."/>
        </authorList>
    </citation>
    <scope>NUCLEOTIDE SEQUENCE [LARGE SCALE GENOMIC DNA]</scope>
    <source>
        <strain evidence="3 4">NE82</strain>
    </source>
</reference>
<protein>
    <submittedName>
        <fullName evidence="3">Hydratase</fullName>
    </submittedName>
</protein>
<dbReference type="InterPro" id="IPR011234">
    <property type="entry name" value="Fumarylacetoacetase-like_C"/>
</dbReference>
<name>A0A4R4DVT8_9PROT</name>
<organism evidence="3 4">
    <name type="scientific">Roseicella aquatilis</name>
    <dbReference type="NCBI Taxonomy" id="2527868"/>
    <lineage>
        <taxon>Bacteria</taxon>
        <taxon>Pseudomonadati</taxon>
        <taxon>Pseudomonadota</taxon>
        <taxon>Alphaproteobacteria</taxon>
        <taxon>Acetobacterales</taxon>
        <taxon>Roseomonadaceae</taxon>
        <taxon>Roseicella</taxon>
    </lineage>
</organism>
<dbReference type="GO" id="GO:0008684">
    <property type="term" value="F:2-oxopent-4-enoate hydratase activity"/>
    <property type="evidence" value="ECO:0007669"/>
    <property type="project" value="TreeGrafter"/>
</dbReference>
<dbReference type="GO" id="GO:0005737">
    <property type="term" value="C:cytoplasm"/>
    <property type="evidence" value="ECO:0007669"/>
    <property type="project" value="TreeGrafter"/>
</dbReference>
<dbReference type="SUPFAM" id="SSF56529">
    <property type="entry name" value="FAH"/>
    <property type="match status" value="1"/>
</dbReference>
<evidence type="ECO:0000313" key="4">
    <source>
        <dbReference type="Proteomes" id="UP000295023"/>
    </source>
</evidence>
<dbReference type="EMBL" id="SKBM01000003">
    <property type="protein sequence ID" value="TCZ65416.1"/>
    <property type="molecule type" value="Genomic_DNA"/>
</dbReference>
<keyword evidence="1" id="KW-0456">Lyase</keyword>
<dbReference type="Gene3D" id="3.90.850.10">
    <property type="entry name" value="Fumarylacetoacetase-like, C-terminal domain"/>
    <property type="match status" value="1"/>
</dbReference>
<evidence type="ECO:0000256" key="1">
    <source>
        <dbReference type="ARBA" id="ARBA00023239"/>
    </source>
</evidence>
<dbReference type="InterPro" id="IPR050772">
    <property type="entry name" value="Hydratase-Decarb/MhpD_sf"/>
</dbReference>
<evidence type="ECO:0000259" key="2">
    <source>
        <dbReference type="Pfam" id="PF01557"/>
    </source>
</evidence>
<keyword evidence="4" id="KW-1185">Reference proteome</keyword>
<accession>A0A4R4DVT8</accession>
<dbReference type="PANTHER" id="PTHR30143:SF0">
    <property type="entry name" value="2-KETO-4-PENTENOATE HYDRATASE"/>
    <property type="match status" value="1"/>
</dbReference>
<gene>
    <name evidence="3" type="ORF">EXY23_04390</name>
</gene>
<proteinExistence type="predicted"/>
<dbReference type="InterPro" id="IPR036663">
    <property type="entry name" value="Fumarylacetoacetase_C_sf"/>
</dbReference>
<dbReference type="OrthoDB" id="9792137at2"/>
<dbReference type="AlphaFoldDB" id="A0A4R4DVT8"/>
<dbReference type="Proteomes" id="UP000295023">
    <property type="component" value="Unassembled WGS sequence"/>
</dbReference>
<dbReference type="RefSeq" id="WP_132284949.1">
    <property type="nucleotide sequence ID" value="NZ_SKBM01000003.1"/>
</dbReference>
<evidence type="ECO:0000313" key="3">
    <source>
        <dbReference type="EMBL" id="TCZ65416.1"/>
    </source>
</evidence>
<sequence length="263" mass="28015">MTDETGTQAAADLLWETWRGAGRIAALPEALRPATRAEGYAIQARLEARSAQPLFGWKIAATSRAGQAHIGVDGPLAGRILAEMVVPEGGAVPLSDNAMRVAEPEFVFRLGRDLPPRAADYTQAEVMAAVAALHLGIEVPDSRFADFARAGGPQLIADDACAHRFALGLEAPEEWRDLDLAAHRVQCTVAPRYEREGIGANVLGDPRIALTWLANELSRHGVALRAGQHVTTGTCAVPLEIRPGDAVTVDFGRLGSMGLRFVS</sequence>